<dbReference type="EC" id="2.7.2.11" evidence="8"/>
<dbReference type="PRINTS" id="PR00474">
    <property type="entry name" value="GLU5KINASE"/>
</dbReference>
<dbReference type="CDD" id="cd04242">
    <property type="entry name" value="AAK_G5K_ProB"/>
    <property type="match status" value="1"/>
</dbReference>
<sequence>METLTVIKAGTGVLTRTSDGTLDGAALVRLVTAIAGLVESGHRCLLVSSGAVGAGVSAFGLGGYPSDLTTKQACAAVGQARLMHTYESLFRNFDLAVAQVLLTAADLHTPERRTHVSNTLHRLLAEPNIVPIINENDSVAVEELRVGDNDMLSSQVATLLGAKTLILLTSVDGLLSPETNELVKEVPDVNAVLGYAKDERGRFSIGGMASKLQAVKNSVDAGITVHIAHGRKPERLAGILAGMQGLSTRFEAKAG</sequence>
<evidence type="ECO:0000256" key="7">
    <source>
        <dbReference type="ARBA" id="ARBA00022840"/>
    </source>
</evidence>
<dbReference type="InterPro" id="IPR041739">
    <property type="entry name" value="G5K_ProB"/>
</dbReference>
<comment type="pathway">
    <text evidence="8">Amino-acid biosynthesis; L-proline biosynthesis; L-glutamate 5-semialdehyde from L-glutamate: step 1/2.</text>
</comment>
<evidence type="ECO:0000256" key="8">
    <source>
        <dbReference type="HAMAP-Rule" id="MF_00456"/>
    </source>
</evidence>
<evidence type="ECO:0000256" key="5">
    <source>
        <dbReference type="ARBA" id="ARBA00022741"/>
    </source>
</evidence>
<dbReference type="InterPro" id="IPR036393">
    <property type="entry name" value="AceGlu_kinase-like_sf"/>
</dbReference>
<evidence type="ECO:0000256" key="6">
    <source>
        <dbReference type="ARBA" id="ARBA00022777"/>
    </source>
</evidence>
<dbReference type="SUPFAM" id="SSF53633">
    <property type="entry name" value="Carbamate kinase-like"/>
    <property type="match status" value="1"/>
</dbReference>
<comment type="subcellular location">
    <subcellularLocation>
        <location evidence="8">Cytoplasm</location>
    </subcellularLocation>
</comment>
<comment type="caution">
    <text evidence="8">Lacks conserved residue(s) required for the propagation of feature annotation.</text>
</comment>
<dbReference type="PANTHER" id="PTHR43654">
    <property type="entry name" value="GLUTAMATE 5-KINASE"/>
    <property type="match status" value="1"/>
</dbReference>
<evidence type="ECO:0000256" key="4">
    <source>
        <dbReference type="ARBA" id="ARBA00022679"/>
    </source>
</evidence>
<protein>
    <recommendedName>
        <fullName evidence="8">Glutamate 5-kinase</fullName>
        <ecNumber evidence="8">2.7.2.11</ecNumber>
    </recommendedName>
    <alternativeName>
        <fullName evidence="8">Gamma-glutamyl kinase</fullName>
        <shortName evidence="8">GK</shortName>
    </alternativeName>
</protein>
<evidence type="ECO:0000259" key="9">
    <source>
        <dbReference type="Pfam" id="PF00696"/>
    </source>
</evidence>
<dbReference type="RefSeq" id="WP_264503739.1">
    <property type="nucleotide sequence ID" value="NZ_JAPDDS010000022.1"/>
</dbReference>
<keyword evidence="1 8" id="KW-0963">Cytoplasm</keyword>
<feature type="domain" description="Aspartate/glutamate/uridylate kinase" evidence="9">
    <location>
        <begin position="4"/>
        <end position="228"/>
    </location>
</feature>
<evidence type="ECO:0000256" key="2">
    <source>
        <dbReference type="ARBA" id="ARBA00022605"/>
    </source>
</evidence>
<feature type="binding site" evidence="8">
    <location>
        <position position="137"/>
    </location>
    <ligand>
        <name>substrate</name>
    </ligand>
</feature>
<dbReference type="GO" id="GO:0004349">
    <property type="term" value="F:glutamate 5-kinase activity"/>
    <property type="evidence" value="ECO:0007669"/>
    <property type="project" value="UniProtKB-EC"/>
</dbReference>
<keyword evidence="3 8" id="KW-0641">Proline biosynthesis</keyword>
<name>A0ABT3FW48_9BACT</name>
<keyword evidence="7 8" id="KW-0067">ATP-binding</keyword>
<dbReference type="PANTHER" id="PTHR43654:SF1">
    <property type="entry name" value="ISOPENTENYL PHOSPHATE KINASE"/>
    <property type="match status" value="1"/>
</dbReference>
<dbReference type="Proteomes" id="UP001207930">
    <property type="component" value="Unassembled WGS sequence"/>
</dbReference>
<accession>A0ABT3FW48</accession>
<proteinExistence type="inferred from homology"/>
<comment type="catalytic activity">
    <reaction evidence="8">
        <text>L-glutamate + ATP = L-glutamyl 5-phosphate + ADP</text>
        <dbReference type="Rhea" id="RHEA:14877"/>
        <dbReference type="ChEBI" id="CHEBI:29985"/>
        <dbReference type="ChEBI" id="CHEBI:30616"/>
        <dbReference type="ChEBI" id="CHEBI:58274"/>
        <dbReference type="ChEBI" id="CHEBI:456216"/>
        <dbReference type="EC" id="2.7.2.11"/>
    </reaction>
</comment>
<dbReference type="InterPro" id="IPR001048">
    <property type="entry name" value="Asp/Glu/Uridylate_kinase"/>
</dbReference>
<comment type="caution">
    <text evidence="10">The sequence shown here is derived from an EMBL/GenBank/DDBJ whole genome shotgun (WGS) entry which is preliminary data.</text>
</comment>
<dbReference type="PIRSF" id="PIRSF000729">
    <property type="entry name" value="GK"/>
    <property type="match status" value="1"/>
</dbReference>
<keyword evidence="2 8" id="KW-0028">Amino-acid biosynthesis</keyword>
<evidence type="ECO:0000313" key="11">
    <source>
        <dbReference type="Proteomes" id="UP001207930"/>
    </source>
</evidence>
<feature type="binding site" evidence="8">
    <location>
        <position position="8"/>
    </location>
    <ligand>
        <name>ATP</name>
        <dbReference type="ChEBI" id="CHEBI:30616"/>
    </ligand>
</feature>
<dbReference type="InterPro" id="IPR005715">
    <property type="entry name" value="Glu_5kinase/COase_Synthase"/>
</dbReference>
<feature type="binding site" evidence="8">
    <location>
        <position position="149"/>
    </location>
    <ligand>
        <name>substrate</name>
    </ligand>
</feature>
<feature type="binding site" evidence="8">
    <location>
        <position position="49"/>
    </location>
    <ligand>
        <name>substrate</name>
    </ligand>
</feature>
<dbReference type="InterPro" id="IPR001057">
    <property type="entry name" value="Glu/AcGlu_kinase"/>
</dbReference>
<gene>
    <name evidence="8 10" type="primary">proB</name>
    <name evidence="10" type="ORF">OKA04_23800</name>
</gene>
<reference evidence="10 11" key="1">
    <citation type="submission" date="2022-10" db="EMBL/GenBank/DDBJ databases">
        <title>Luteolibacter flavescens strain MCCC 1K03193, whole genome shotgun sequencing project.</title>
        <authorList>
            <person name="Zhao G."/>
            <person name="Shen L."/>
        </authorList>
    </citation>
    <scope>NUCLEOTIDE SEQUENCE [LARGE SCALE GENOMIC DNA]</scope>
    <source>
        <strain evidence="10 11">MCCC 1K03193</strain>
    </source>
</reference>
<comment type="similarity">
    <text evidence="8">Belongs to the glutamate 5-kinase family.</text>
</comment>
<evidence type="ECO:0000256" key="3">
    <source>
        <dbReference type="ARBA" id="ARBA00022650"/>
    </source>
</evidence>
<evidence type="ECO:0000313" key="10">
    <source>
        <dbReference type="EMBL" id="MCW1887783.1"/>
    </source>
</evidence>
<keyword evidence="6 8" id="KW-0418">Kinase</keyword>
<keyword evidence="4 8" id="KW-0808">Transferase</keyword>
<keyword evidence="5 8" id="KW-0547">Nucleotide-binding</keyword>
<dbReference type="NCBIfam" id="TIGR01027">
    <property type="entry name" value="proB"/>
    <property type="match status" value="1"/>
</dbReference>
<dbReference type="Pfam" id="PF00696">
    <property type="entry name" value="AA_kinase"/>
    <property type="match status" value="1"/>
</dbReference>
<keyword evidence="11" id="KW-1185">Reference proteome</keyword>
<comment type="function">
    <text evidence="8">Catalyzes the transfer of a phosphate group to glutamate to form L-glutamate 5-phosphate.</text>
</comment>
<dbReference type="EMBL" id="JAPDDS010000022">
    <property type="protein sequence ID" value="MCW1887783.1"/>
    <property type="molecule type" value="Genomic_DNA"/>
</dbReference>
<organism evidence="10 11">
    <name type="scientific">Luteolibacter flavescens</name>
    <dbReference type="NCBI Taxonomy" id="1859460"/>
    <lineage>
        <taxon>Bacteria</taxon>
        <taxon>Pseudomonadati</taxon>
        <taxon>Verrucomicrobiota</taxon>
        <taxon>Verrucomicrobiia</taxon>
        <taxon>Verrucomicrobiales</taxon>
        <taxon>Verrucomicrobiaceae</taxon>
        <taxon>Luteolibacter</taxon>
    </lineage>
</organism>
<dbReference type="InterPro" id="IPR011529">
    <property type="entry name" value="Glu_5kinase"/>
</dbReference>
<dbReference type="HAMAP" id="MF_00456">
    <property type="entry name" value="ProB"/>
    <property type="match status" value="1"/>
</dbReference>
<dbReference type="Gene3D" id="3.40.1160.10">
    <property type="entry name" value="Acetylglutamate kinase-like"/>
    <property type="match status" value="1"/>
</dbReference>
<evidence type="ECO:0000256" key="1">
    <source>
        <dbReference type="ARBA" id="ARBA00022490"/>
    </source>
</evidence>